<dbReference type="Proteomes" id="UP000887159">
    <property type="component" value="Unassembled WGS sequence"/>
</dbReference>
<gene>
    <name evidence="3" type="primary">X975_02180</name>
    <name evidence="3" type="ORF">TNCV_4126781</name>
</gene>
<sequence length="203" mass="23210">MARKNHLDDFTRGRMIGKLEEGRTVTGVSAEFGINKSVVSRAWKAFQTTGTAVRKIGGGRPRTTTAGHDRYIILQAKRGRLQSASVIAQQLSTATGRQVSRFTVARRLHKGGLFAHRPERSLPLKVDHRRRRLQWCREHKNWTTVQWSRVLFTDESRFSTRSDSQRVLIWREIGTRFYTSNTKERHHYAGPGVLAWGGIMLNG</sequence>
<dbReference type="InterPro" id="IPR036397">
    <property type="entry name" value="RNaseH_sf"/>
</dbReference>
<evidence type="ECO:0000256" key="1">
    <source>
        <dbReference type="ARBA" id="ARBA00004123"/>
    </source>
</evidence>
<dbReference type="GO" id="GO:0005634">
    <property type="term" value="C:nucleus"/>
    <property type="evidence" value="ECO:0007669"/>
    <property type="project" value="UniProtKB-SubCell"/>
</dbReference>
<dbReference type="PANTHER" id="PTHR23022">
    <property type="entry name" value="TRANSPOSABLE ELEMENT-RELATED"/>
    <property type="match status" value="1"/>
</dbReference>
<keyword evidence="4" id="KW-1185">Reference proteome</keyword>
<evidence type="ECO:0000313" key="3">
    <source>
        <dbReference type="EMBL" id="GFY19291.1"/>
    </source>
</evidence>
<protein>
    <submittedName>
        <fullName evidence="3">Transposable element Tcb2 transposase</fullName>
    </submittedName>
</protein>
<evidence type="ECO:0000313" key="4">
    <source>
        <dbReference type="Proteomes" id="UP000887159"/>
    </source>
</evidence>
<comment type="subcellular location">
    <subcellularLocation>
        <location evidence="1">Nucleus</location>
    </subcellularLocation>
</comment>
<dbReference type="AlphaFoldDB" id="A0A8X6SW34"/>
<dbReference type="Gene3D" id="3.30.420.10">
    <property type="entry name" value="Ribonuclease H-like superfamily/Ribonuclease H"/>
    <property type="match status" value="1"/>
</dbReference>
<dbReference type="GO" id="GO:0015074">
    <property type="term" value="P:DNA integration"/>
    <property type="evidence" value="ECO:0007669"/>
    <property type="project" value="InterPro"/>
</dbReference>
<reference evidence="3" key="1">
    <citation type="submission" date="2020-08" db="EMBL/GenBank/DDBJ databases">
        <title>Multicomponent nature underlies the extraordinary mechanical properties of spider dragline silk.</title>
        <authorList>
            <person name="Kono N."/>
            <person name="Nakamura H."/>
            <person name="Mori M."/>
            <person name="Yoshida Y."/>
            <person name="Ohtoshi R."/>
            <person name="Malay A.D."/>
            <person name="Moran D.A.P."/>
            <person name="Tomita M."/>
            <person name="Numata K."/>
            <person name="Arakawa K."/>
        </authorList>
    </citation>
    <scope>NUCLEOTIDE SEQUENCE</scope>
</reference>
<dbReference type="InterPro" id="IPR052338">
    <property type="entry name" value="Transposase_5"/>
</dbReference>
<organism evidence="3 4">
    <name type="scientific">Trichonephila clavipes</name>
    <name type="common">Golden silk orbweaver</name>
    <name type="synonym">Nephila clavipes</name>
    <dbReference type="NCBI Taxonomy" id="2585209"/>
    <lineage>
        <taxon>Eukaryota</taxon>
        <taxon>Metazoa</taxon>
        <taxon>Ecdysozoa</taxon>
        <taxon>Arthropoda</taxon>
        <taxon>Chelicerata</taxon>
        <taxon>Arachnida</taxon>
        <taxon>Araneae</taxon>
        <taxon>Araneomorphae</taxon>
        <taxon>Entelegynae</taxon>
        <taxon>Araneoidea</taxon>
        <taxon>Nephilidae</taxon>
        <taxon>Trichonephila</taxon>
    </lineage>
</organism>
<proteinExistence type="predicted"/>
<dbReference type="InterPro" id="IPR009057">
    <property type="entry name" value="Homeodomain-like_sf"/>
</dbReference>
<comment type="caution">
    <text evidence="3">The sequence shown here is derived from an EMBL/GenBank/DDBJ whole genome shotgun (WGS) entry which is preliminary data.</text>
</comment>
<dbReference type="SUPFAM" id="SSF46689">
    <property type="entry name" value="Homeodomain-like"/>
    <property type="match status" value="1"/>
</dbReference>
<feature type="domain" description="Transposase Tc1-like" evidence="2">
    <location>
        <begin position="69"/>
        <end position="141"/>
    </location>
</feature>
<dbReference type="GO" id="GO:0006313">
    <property type="term" value="P:DNA transposition"/>
    <property type="evidence" value="ECO:0007669"/>
    <property type="project" value="InterPro"/>
</dbReference>
<evidence type="ECO:0000259" key="2">
    <source>
        <dbReference type="Pfam" id="PF01498"/>
    </source>
</evidence>
<dbReference type="InterPro" id="IPR002492">
    <property type="entry name" value="Transposase_Tc1-like"/>
</dbReference>
<name>A0A8X6SW34_TRICX</name>
<accession>A0A8X6SW34</accession>
<dbReference type="Pfam" id="PF01498">
    <property type="entry name" value="HTH_Tnp_Tc3_2"/>
    <property type="match status" value="1"/>
</dbReference>
<dbReference type="PANTHER" id="PTHR23022:SF134">
    <property type="entry name" value="TRANSPOSABLE ELEMENT TC1 TRANSPOSASE"/>
    <property type="match status" value="1"/>
</dbReference>
<dbReference type="EMBL" id="BMAU01021352">
    <property type="protein sequence ID" value="GFY19291.1"/>
    <property type="molecule type" value="Genomic_DNA"/>
</dbReference>
<dbReference type="GO" id="GO:0003677">
    <property type="term" value="F:DNA binding"/>
    <property type="evidence" value="ECO:0007669"/>
    <property type="project" value="InterPro"/>
</dbReference>